<dbReference type="InterPro" id="IPR016181">
    <property type="entry name" value="Acyl_CoA_acyltransferase"/>
</dbReference>
<keyword evidence="2" id="KW-0808">Transferase</keyword>
<proteinExistence type="predicted"/>
<protein>
    <submittedName>
        <fullName evidence="2">Acetyltransferase (GNAT) family protein</fullName>
    </submittedName>
</protein>
<dbReference type="PROSITE" id="PS51186">
    <property type="entry name" value="GNAT"/>
    <property type="match status" value="1"/>
</dbReference>
<dbReference type="Pfam" id="PF00583">
    <property type="entry name" value="Acetyltransf_1"/>
    <property type="match status" value="1"/>
</dbReference>
<evidence type="ECO:0000313" key="2">
    <source>
        <dbReference type="EMBL" id="PYF77380.1"/>
    </source>
</evidence>
<comment type="caution">
    <text evidence="2">The sequence shown here is derived from an EMBL/GenBank/DDBJ whole genome shotgun (WGS) entry which is preliminary data.</text>
</comment>
<evidence type="ECO:0000259" key="1">
    <source>
        <dbReference type="PROSITE" id="PS51186"/>
    </source>
</evidence>
<organism evidence="2 3">
    <name type="scientific">Pedobacter nutrimenti</name>
    <dbReference type="NCBI Taxonomy" id="1241337"/>
    <lineage>
        <taxon>Bacteria</taxon>
        <taxon>Pseudomonadati</taxon>
        <taxon>Bacteroidota</taxon>
        <taxon>Sphingobacteriia</taxon>
        <taxon>Sphingobacteriales</taxon>
        <taxon>Sphingobacteriaceae</taxon>
        <taxon>Pedobacter</taxon>
    </lineage>
</organism>
<dbReference type="SUPFAM" id="SSF55729">
    <property type="entry name" value="Acyl-CoA N-acyltransferases (Nat)"/>
    <property type="match status" value="1"/>
</dbReference>
<gene>
    <name evidence="2" type="ORF">B0O44_101862</name>
</gene>
<reference evidence="2 3" key="1">
    <citation type="submission" date="2018-06" db="EMBL/GenBank/DDBJ databases">
        <title>Genomic Encyclopedia of Archaeal and Bacterial Type Strains, Phase II (KMG-II): from individual species to whole genera.</title>
        <authorList>
            <person name="Goeker M."/>
        </authorList>
    </citation>
    <scope>NUCLEOTIDE SEQUENCE [LARGE SCALE GENOMIC DNA]</scope>
    <source>
        <strain evidence="2 3">DSM 27372</strain>
    </source>
</reference>
<dbReference type="Proteomes" id="UP000248198">
    <property type="component" value="Unassembled WGS sequence"/>
</dbReference>
<evidence type="ECO:0000313" key="3">
    <source>
        <dbReference type="Proteomes" id="UP000248198"/>
    </source>
</evidence>
<accession>A0A318UPB6</accession>
<name>A0A318UPB6_9SPHI</name>
<dbReference type="EMBL" id="QKLU01000001">
    <property type="protein sequence ID" value="PYF77380.1"/>
    <property type="molecule type" value="Genomic_DNA"/>
</dbReference>
<dbReference type="Gene3D" id="3.40.630.30">
    <property type="match status" value="1"/>
</dbReference>
<feature type="domain" description="N-acetyltransferase" evidence="1">
    <location>
        <begin position="1"/>
        <end position="169"/>
    </location>
</feature>
<dbReference type="OrthoDB" id="758560at2"/>
<dbReference type="RefSeq" id="WP_110827579.1">
    <property type="nucleotide sequence ID" value="NZ_QKLU01000001.1"/>
</dbReference>
<dbReference type="InterPro" id="IPR000182">
    <property type="entry name" value="GNAT_dom"/>
</dbReference>
<keyword evidence="3" id="KW-1185">Reference proteome</keyword>
<dbReference type="AlphaFoldDB" id="A0A318UPB6"/>
<dbReference type="GO" id="GO:0016747">
    <property type="term" value="F:acyltransferase activity, transferring groups other than amino-acyl groups"/>
    <property type="evidence" value="ECO:0007669"/>
    <property type="project" value="InterPro"/>
</dbReference>
<sequence length="169" mass="19908">MNIENSNAQDVTEIFRLYKIASDYQKSKQKVVVWPEFERELIETEISQNRQWKLSIDGKTACIWATTFTDEQIWEEKNEDKALYIHRIATNPDFRGENFVARIVHWAKEYARDQGKDYVRLDTLGENLKLIEHYKNAGFDFLGMFDLKDTTGLPDHYHGVPACLFEIKL</sequence>
<dbReference type="CDD" id="cd04301">
    <property type="entry name" value="NAT_SF"/>
    <property type="match status" value="1"/>
</dbReference>